<evidence type="ECO:0000313" key="4">
    <source>
        <dbReference type="Proteomes" id="UP001157160"/>
    </source>
</evidence>
<dbReference type="RefSeq" id="WP_284232434.1">
    <property type="nucleotide sequence ID" value="NZ_BSUL01000001.1"/>
</dbReference>
<dbReference type="InterPro" id="IPR032710">
    <property type="entry name" value="NTF2-like_dom_sf"/>
</dbReference>
<keyword evidence="1" id="KW-0732">Signal</keyword>
<feature type="chain" id="PRO_5041355644" description="SnoaL-like domain-containing protein" evidence="1">
    <location>
        <begin position="25"/>
        <end position="175"/>
    </location>
</feature>
<sequence length="175" mass="18623">MHNRRYRRLIAAATVLASAAVLTACSSQVSTSPPPASSAQPEVAVEELVSQWVAAWESGDAEGMAELFTEDGVYVDNAFSAEQVGQEQVAQWVQLTHQGFADADAEVHDVIASAEGIAISWTFSAHMRGAPSAFSVPATTHMELDGGLIERNTDTYNLADLLRQSGLPAEYTPGT</sequence>
<dbReference type="InterPro" id="IPR037401">
    <property type="entry name" value="SnoaL-like"/>
</dbReference>
<dbReference type="EMBL" id="BSUL01000001">
    <property type="protein sequence ID" value="GMA28861.1"/>
    <property type="molecule type" value="Genomic_DNA"/>
</dbReference>
<dbReference type="NCBIfam" id="TIGR02246">
    <property type="entry name" value="SgcJ/EcaC family oxidoreductase"/>
    <property type="match status" value="1"/>
</dbReference>
<evidence type="ECO:0000256" key="1">
    <source>
        <dbReference type="SAM" id="SignalP"/>
    </source>
</evidence>
<comment type="caution">
    <text evidence="3">The sequence shown here is derived from an EMBL/GenBank/DDBJ whole genome shotgun (WGS) entry which is preliminary data.</text>
</comment>
<feature type="domain" description="SnoaL-like" evidence="2">
    <location>
        <begin position="49"/>
        <end position="151"/>
    </location>
</feature>
<dbReference type="InterPro" id="IPR011944">
    <property type="entry name" value="Steroid_delta5-4_isomerase"/>
</dbReference>
<dbReference type="Proteomes" id="UP001157160">
    <property type="component" value="Unassembled WGS sequence"/>
</dbReference>
<dbReference type="PROSITE" id="PS51257">
    <property type="entry name" value="PROKAR_LIPOPROTEIN"/>
    <property type="match status" value="1"/>
</dbReference>
<dbReference type="SUPFAM" id="SSF54427">
    <property type="entry name" value="NTF2-like"/>
    <property type="match status" value="1"/>
</dbReference>
<dbReference type="AlphaFoldDB" id="A0AA37XBM7"/>
<protein>
    <recommendedName>
        <fullName evidence="2">SnoaL-like domain-containing protein</fullName>
    </recommendedName>
</protein>
<reference evidence="3 4" key="1">
    <citation type="journal article" date="2014" name="Int. J. Syst. Evol. Microbiol.">
        <title>Complete genome sequence of Corynebacterium casei LMG S-19264T (=DSM 44701T), isolated from a smear-ripened cheese.</title>
        <authorList>
            <consortium name="US DOE Joint Genome Institute (JGI-PGF)"/>
            <person name="Walter F."/>
            <person name="Albersmeier A."/>
            <person name="Kalinowski J."/>
            <person name="Ruckert C."/>
        </authorList>
    </citation>
    <scope>NUCLEOTIDE SEQUENCE [LARGE SCALE GENOMIC DNA]</scope>
    <source>
        <strain evidence="3 4">NBRC 112289</strain>
    </source>
</reference>
<accession>A0AA37XBM7</accession>
<dbReference type="Gene3D" id="3.10.450.50">
    <property type="match status" value="1"/>
</dbReference>
<dbReference type="Pfam" id="PF12680">
    <property type="entry name" value="SnoaL_2"/>
    <property type="match status" value="1"/>
</dbReference>
<proteinExistence type="predicted"/>
<evidence type="ECO:0000313" key="3">
    <source>
        <dbReference type="EMBL" id="GMA28861.1"/>
    </source>
</evidence>
<name>A0AA37XBM7_9MICO</name>
<organism evidence="3 4">
    <name type="scientific">Arenivirga flava</name>
    <dbReference type="NCBI Taxonomy" id="1930060"/>
    <lineage>
        <taxon>Bacteria</taxon>
        <taxon>Bacillati</taxon>
        <taxon>Actinomycetota</taxon>
        <taxon>Actinomycetes</taxon>
        <taxon>Micrococcales</taxon>
        <taxon>Microbacteriaceae</taxon>
        <taxon>Arenivirga</taxon>
    </lineage>
</organism>
<gene>
    <name evidence="3" type="ORF">GCM10025874_21140</name>
</gene>
<feature type="signal peptide" evidence="1">
    <location>
        <begin position="1"/>
        <end position="24"/>
    </location>
</feature>
<evidence type="ECO:0000259" key="2">
    <source>
        <dbReference type="Pfam" id="PF12680"/>
    </source>
</evidence>
<keyword evidence="4" id="KW-1185">Reference proteome</keyword>